<dbReference type="PANTHER" id="PTHR33744">
    <property type="entry name" value="CARBOHYDRATE DIACID REGULATOR"/>
    <property type="match status" value="1"/>
</dbReference>
<accession>A0A223KN33</accession>
<keyword evidence="4" id="KW-1185">Reference proteome</keyword>
<evidence type="ECO:0008006" key="5">
    <source>
        <dbReference type="Google" id="ProtNLM"/>
    </source>
</evidence>
<gene>
    <name evidence="3" type="ORF">BC6307_05655</name>
</gene>
<evidence type="ECO:0000259" key="1">
    <source>
        <dbReference type="Pfam" id="PF07905"/>
    </source>
</evidence>
<dbReference type="InterPro" id="IPR012914">
    <property type="entry name" value="PucR_dom"/>
</dbReference>
<dbReference type="KEGG" id="bcoh:BC6307_05655"/>
<dbReference type="Proteomes" id="UP000215224">
    <property type="component" value="Chromosome"/>
</dbReference>
<feature type="domain" description="PucR C-terminal helix-turn-helix" evidence="2">
    <location>
        <begin position="475"/>
        <end position="533"/>
    </location>
</feature>
<proteinExistence type="predicted"/>
<dbReference type="InterPro" id="IPR051448">
    <property type="entry name" value="CdaR-like_regulators"/>
</dbReference>
<evidence type="ECO:0000313" key="4">
    <source>
        <dbReference type="Proteomes" id="UP000215224"/>
    </source>
</evidence>
<dbReference type="AlphaFoldDB" id="A0A223KN33"/>
<evidence type="ECO:0000313" key="3">
    <source>
        <dbReference type="EMBL" id="AST90806.1"/>
    </source>
</evidence>
<dbReference type="Pfam" id="PF13556">
    <property type="entry name" value="HTH_30"/>
    <property type="match status" value="1"/>
</dbReference>
<reference evidence="3 4" key="1">
    <citation type="submission" date="2016-12" db="EMBL/GenBank/DDBJ databases">
        <title>The whole genome sequencing and assembly of Bacillus cohnii DSM 6307T strain.</title>
        <authorList>
            <person name="Lee Y.-J."/>
            <person name="Yi H."/>
            <person name="Bahn Y.-S."/>
            <person name="Kim J.F."/>
            <person name="Lee D.-W."/>
        </authorList>
    </citation>
    <scope>NUCLEOTIDE SEQUENCE [LARGE SCALE GENOMIC DNA]</scope>
    <source>
        <strain evidence="3 4">DSM 6307</strain>
    </source>
</reference>
<dbReference type="InterPro" id="IPR042070">
    <property type="entry name" value="PucR_C-HTH_sf"/>
</dbReference>
<dbReference type="EMBL" id="CP018866">
    <property type="protein sequence ID" value="AST90806.1"/>
    <property type="molecule type" value="Genomic_DNA"/>
</dbReference>
<dbReference type="InterPro" id="IPR025736">
    <property type="entry name" value="PucR_C-HTH_dom"/>
</dbReference>
<feature type="domain" description="Purine catabolism PurC-like" evidence="1">
    <location>
        <begin position="12"/>
        <end position="130"/>
    </location>
</feature>
<sequence>MLKKDYILTVRDVLNRDTFRFAKLLAGEGGLDKQIKWAHILESKDFESLLNGSELILTTGVGLQLDSPNKKTYEQLIKKNVSCLCIEKGAYFHSLSPEIKKLADKHNFPIIVFEKVVKFVDITLDLHTLIINQHYQMLSQLNEIAKEFTDLSLTHNGTLKILQKLSNYLQKKVMFITKEEQSFHYPPESKSFEVMVRSNYHKLHQMKKSEILTIEKEEILIYPSIGLGQVWGHICVEVNCDDDNEFIVSVLDRCASAIAQILLRNRTIEERKLNQEDEVVQSCIQGKNYPIEELMTLLSLPNQFKHEYQFRTIVIQTDFETTISSDNEWEELKLQLSLSIRTLYSQHNFLPIISVRKNQIVIICFSQIKESVTDNKNKLLQVTKKIFSSISNKLHNAQFGISSLITDVSKLKDSYSDAKKSIKLQETNIITSPFYEDIGIHHLFFQLENRKELDAFVEQYIGPLIQYDKENGSELLLTLSTYLDCLGSKKEAAEQLFIVRQTLYHRLEKIHQLLGKDLLQPTNRSAIEVAIKAYYFQLSKSS</sequence>
<name>A0A223KN33_9BACI</name>
<protein>
    <recommendedName>
        <fullName evidence="5">PucR family transcriptional regulator</fullName>
    </recommendedName>
</protein>
<dbReference type="RefSeq" id="WP_066418725.1">
    <property type="nucleotide sequence ID" value="NZ_CP018866.1"/>
</dbReference>
<dbReference type="STRING" id="1314751.GCA_001591425_03354"/>
<evidence type="ECO:0000259" key="2">
    <source>
        <dbReference type="Pfam" id="PF13556"/>
    </source>
</evidence>
<dbReference type="Gene3D" id="1.10.10.2840">
    <property type="entry name" value="PucR C-terminal helix-turn-helix domain"/>
    <property type="match status" value="1"/>
</dbReference>
<dbReference type="Pfam" id="PF07905">
    <property type="entry name" value="PucR"/>
    <property type="match status" value="1"/>
</dbReference>
<dbReference type="PANTHER" id="PTHR33744:SF1">
    <property type="entry name" value="DNA-BINDING TRANSCRIPTIONAL ACTIVATOR ADER"/>
    <property type="match status" value="1"/>
</dbReference>
<organism evidence="3 4">
    <name type="scientific">Sutcliffiella cohnii</name>
    <dbReference type="NCBI Taxonomy" id="33932"/>
    <lineage>
        <taxon>Bacteria</taxon>
        <taxon>Bacillati</taxon>
        <taxon>Bacillota</taxon>
        <taxon>Bacilli</taxon>
        <taxon>Bacillales</taxon>
        <taxon>Bacillaceae</taxon>
        <taxon>Sutcliffiella</taxon>
    </lineage>
</organism>